<organism evidence="4 5">
    <name type="scientific">Parasynechococcus marenigrum (strain WH8102)</name>
    <dbReference type="NCBI Taxonomy" id="84588"/>
    <lineage>
        <taxon>Bacteria</taxon>
        <taxon>Bacillati</taxon>
        <taxon>Cyanobacteriota</taxon>
        <taxon>Cyanophyceae</taxon>
        <taxon>Synechococcales</taxon>
        <taxon>Prochlorococcaceae</taxon>
        <taxon>Parasynechococcus</taxon>
        <taxon>Parasynechococcus marenigrum</taxon>
    </lineage>
</organism>
<dbReference type="GO" id="GO:0001217">
    <property type="term" value="F:DNA-binding transcription repressor activity"/>
    <property type="evidence" value="ECO:0007669"/>
    <property type="project" value="TreeGrafter"/>
</dbReference>
<dbReference type="HOGENOM" id="CLU_144044_0_0_3"/>
<proteinExistence type="predicted"/>
<keyword evidence="5" id="KW-1185">Reference proteome</keyword>
<dbReference type="RefSeq" id="WP_011128722.1">
    <property type="nucleotide sequence ID" value="NC_005070.1"/>
</dbReference>
<reference evidence="4 5" key="1">
    <citation type="journal article" date="2003" name="Nature">
        <title>The genome of a motile marine Synechococcus.</title>
        <authorList>
            <person name="Palenik B."/>
            <person name="Brahamsha B."/>
            <person name="Larimer F."/>
            <person name="Land M."/>
            <person name="Hauser L."/>
            <person name="Chain P."/>
            <person name="Lamerdin J."/>
            <person name="Regala W."/>
            <person name="Allen E.A."/>
            <person name="McCarren J."/>
            <person name="Paulsen I."/>
            <person name="Dufresne A."/>
            <person name="Partensky F."/>
            <person name="Webb E."/>
            <person name="Waterbury J."/>
        </authorList>
    </citation>
    <scope>NUCLEOTIDE SEQUENCE [LARGE SCALE GENOMIC DNA]</scope>
    <source>
        <strain evidence="4 5">WH8102</strain>
    </source>
</reference>
<feature type="domain" description="SpoVT-AbrB" evidence="3">
    <location>
        <begin position="74"/>
        <end position="121"/>
    </location>
</feature>
<dbReference type="EMBL" id="BX569694">
    <property type="protein sequence ID" value="CAE08379.1"/>
    <property type="molecule type" value="Genomic_DNA"/>
</dbReference>
<dbReference type="PANTHER" id="PTHR42182">
    <property type="entry name" value="SLL0359 PROTEIN"/>
    <property type="match status" value="1"/>
</dbReference>
<dbReference type="InterPro" id="IPR027360">
    <property type="entry name" value="AbrB-like"/>
</dbReference>
<dbReference type="STRING" id="84588.SYNW1864"/>
<dbReference type="eggNOG" id="COG2002">
    <property type="taxonomic scope" value="Bacteria"/>
</dbReference>
<name>Q7U545_PARMW</name>
<dbReference type="InterPro" id="IPR007159">
    <property type="entry name" value="SpoVT-AbrB_dom"/>
</dbReference>
<dbReference type="AlphaFoldDB" id="Q7U545"/>
<evidence type="ECO:0000256" key="2">
    <source>
        <dbReference type="SAM" id="MobiDB-lite"/>
    </source>
</evidence>
<dbReference type="KEGG" id="syw:SYNW1864"/>
<evidence type="ECO:0000259" key="3">
    <source>
        <dbReference type="PROSITE" id="PS51740"/>
    </source>
</evidence>
<protein>
    <recommendedName>
        <fullName evidence="3">SpoVT-AbrB domain-containing protein</fullName>
    </recommendedName>
</protein>
<feature type="region of interest" description="Disordered" evidence="2">
    <location>
        <begin position="55"/>
        <end position="79"/>
    </location>
</feature>
<feature type="compositionally biased region" description="Polar residues" evidence="2">
    <location>
        <begin position="108"/>
        <end position="140"/>
    </location>
</feature>
<dbReference type="PANTHER" id="PTHR42182:SF1">
    <property type="entry name" value="SLL0359 PROTEIN"/>
    <property type="match status" value="1"/>
</dbReference>
<evidence type="ECO:0000313" key="4">
    <source>
        <dbReference type="EMBL" id="CAE08379.1"/>
    </source>
</evidence>
<feature type="region of interest" description="Disordered" evidence="2">
    <location>
        <begin position="108"/>
        <end position="146"/>
    </location>
</feature>
<gene>
    <name evidence="4" type="ordered locus">SYNW1864</name>
</gene>
<evidence type="ECO:0000256" key="1">
    <source>
        <dbReference type="PROSITE-ProRule" id="PRU01076"/>
    </source>
</evidence>
<keyword evidence="1" id="KW-0238">DNA-binding</keyword>
<dbReference type="GO" id="GO:0032993">
    <property type="term" value="C:protein-DNA complex"/>
    <property type="evidence" value="ECO:0007669"/>
    <property type="project" value="TreeGrafter"/>
</dbReference>
<accession>Q7U545</accession>
<dbReference type="PROSITE" id="PS51740">
    <property type="entry name" value="SPOVT_ABRB"/>
    <property type="match status" value="1"/>
</dbReference>
<dbReference type="Pfam" id="PF14250">
    <property type="entry name" value="AbrB-like"/>
    <property type="match status" value="1"/>
</dbReference>
<dbReference type="GO" id="GO:0000976">
    <property type="term" value="F:transcription cis-regulatory region binding"/>
    <property type="evidence" value="ECO:0007669"/>
    <property type="project" value="TreeGrafter"/>
</dbReference>
<dbReference type="Proteomes" id="UP000001422">
    <property type="component" value="Chromosome"/>
</dbReference>
<sequence>MLVGEELLNKARSLSNRPEDDIARGCGYVGPSGRLLKKSFYRALVEAKAEAQGWQLPRSTTNSGGGGSRGRQAEFRTRVHGNGNLLIGHAYTRRLGLEPGQEFRIELNSDSGSISLSPLNESTMESTADQVQPFSDSQASDMAGVE</sequence>
<evidence type="ECO:0000313" key="5">
    <source>
        <dbReference type="Proteomes" id="UP000001422"/>
    </source>
</evidence>